<dbReference type="InterPro" id="IPR045024">
    <property type="entry name" value="NDH-2"/>
</dbReference>
<proteinExistence type="inferred from homology"/>
<evidence type="ECO:0000259" key="9">
    <source>
        <dbReference type="Pfam" id="PF07992"/>
    </source>
</evidence>
<dbReference type="Gene3D" id="3.50.50.100">
    <property type="match status" value="1"/>
</dbReference>
<sequence>MQDHHVVVVGGGFGGVQLVNDLKGAPVRVTMVDRRNHHLFQPLLYQVATTLLATSEIAWPIRNFFRDRPEVTTLLAEVVGVDSEARQVLLKNGQRIAYDTLVLATGATHAYFGHDEWEPVAPGLKTLEDATTIRRRVLLAFEQAELETDPAIRNALLTFVIVGAGPTGVELAGIISELARTTLPKEFRNIDTSKARIILVEAGPRVLAAFAEDLSDYARRELESHGVDLRFGKPVTSCTAEGVTIGDVFVPCRTIVWAAGVQASPAAKWLDIPADRAGRAVVDKELRAPGKGDVFVIGDTAAVMRDDGSPVPGIAPAAKQQGAYVAKVIKAKLAGKPAPGPFRYRHQGSLATIGKSAAIIDFGWLKLRGWLAWWVWGLAHIYFLIGVRWRIAVAWSWLWIYISRQHSARLITQRESMREE</sequence>
<evidence type="ECO:0000256" key="7">
    <source>
        <dbReference type="ARBA" id="ARBA00047599"/>
    </source>
</evidence>
<dbReference type="Proteomes" id="UP000483035">
    <property type="component" value="Unassembled WGS sequence"/>
</dbReference>
<dbReference type="InterPro" id="IPR023753">
    <property type="entry name" value="FAD/NAD-binding_dom"/>
</dbReference>
<feature type="domain" description="FAD/NAD(P)-binding" evidence="9">
    <location>
        <begin position="5"/>
        <end position="322"/>
    </location>
</feature>
<dbReference type="RefSeq" id="WP_163987627.1">
    <property type="nucleotide sequence ID" value="NZ_WUEY01000006.1"/>
</dbReference>
<evidence type="ECO:0000256" key="2">
    <source>
        <dbReference type="ARBA" id="ARBA00012637"/>
    </source>
</evidence>
<dbReference type="InterPro" id="IPR036188">
    <property type="entry name" value="FAD/NAD-bd_sf"/>
</dbReference>
<accession>A0A6L9U9E9</accession>
<keyword evidence="6" id="KW-0520">NAD</keyword>
<protein>
    <recommendedName>
        <fullName evidence="2">NADH:ubiquinone reductase (non-electrogenic)</fullName>
        <ecNumber evidence="2">1.6.5.9</ecNumber>
    </recommendedName>
</protein>
<evidence type="ECO:0000313" key="10">
    <source>
        <dbReference type="EMBL" id="NEI71158.1"/>
    </source>
</evidence>
<dbReference type="GO" id="GO:0050136">
    <property type="term" value="F:NADH dehydrogenase (quinone) (non-electrogenic) activity"/>
    <property type="evidence" value="ECO:0007669"/>
    <property type="project" value="UniProtKB-EC"/>
</dbReference>
<keyword evidence="8" id="KW-1133">Transmembrane helix</keyword>
<name>A0A6L9U9E9_9HYPH</name>
<dbReference type="EMBL" id="WUEY01000006">
    <property type="protein sequence ID" value="NEI71158.1"/>
    <property type="molecule type" value="Genomic_DNA"/>
</dbReference>
<dbReference type="PANTHER" id="PTHR43706:SF47">
    <property type="entry name" value="EXTERNAL NADH-UBIQUINONE OXIDOREDUCTASE 1, MITOCHONDRIAL-RELATED"/>
    <property type="match status" value="1"/>
</dbReference>
<keyword evidence="4" id="KW-0274">FAD</keyword>
<dbReference type="AlphaFoldDB" id="A0A6L9U9E9"/>
<comment type="caution">
    <text evidence="10">The sequence shown here is derived from an EMBL/GenBank/DDBJ whole genome shotgun (WGS) entry which is preliminary data.</text>
</comment>
<feature type="transmembrane region" description="Helical" evidence="8">
    <location>
        <begin position="373"/>
        <end position="400"/>
    </location>
</feature>
<comment type="similarity">
    <text evidence="1">Belongs to the NADH dehydrogenase family.</text>
</comment>
<keyword evidence="5" id="KW-0560">Oxidoreductase</keyword>
<organism evidence="10 11">
    <name type="scientific">Rhizobium lusitanum</name>
    <dbReference type="NCBI Taxonomy" id="293958"/>
    <lineage>
        <taxon>Bacteria</taxon>
        <taxon>Pseudomonadati</taxon>
        <taxon>Pseudomonadota</taxon>
        <taxon>Alphaproteobacteria</taxon>
        <taxon>Hyphomicrobiales</taxon>
        <taxon>Rhizobiaceae</taxon>
        <taxon>Rhizobium/Agrobacterium group</taxon>
        <taxon>Rhizobium</taxon>
    </lineage>
</organism>
<evidence type="ECO:0000256" key="4">
    <source>
        <dbReference type="ARBA" id="ARBA00022827"/>
    </source>
</evidence>
<comment type="catalytic activity">
    <reaction evidence="7">
        <text>a quinone + NADH + H(+) = a quinol + NAD(+)</text>
        <dbReference type="Rhea" id="RHEA:46160"/>
        <dbReference type="ChEBI" id="CHEBI:15378"/>
        <dbReference type="ChEBI" id="CHEBI:24646"/>
        <dbReference type="ChEBI" id="CHEBI:57540"/>
        <dbReference type="ChEBI" id="CHEBI:57945"/>
        <dbReference type="ChEBI" id="CHEBI:132124"/>
        <dbReference type="EC" id="1.6.5.9"/>
    </reaction>
</comment>
<dbReference type="PANTHER" id="PTHR43706">
    <property type="entry name" value="NADH DEHYDROGENASE"/>
    <property type="match status" value="1"/>
</dbReference>
<keyword evidence="3" id="KW-0285">Flavoprotein</keyword>
<evidence type="ECO:0000313" key="11">
    <source>
        <dbReference type="Proteomes" id="UP000483035"/>
    </source>
</evidence>
<dbReference type="Pfam" id="PF07992">
    <property type="entry name" value="Pyr_redox_2"/>
    <property type="match status" value="1"/>
</dbReference>
<dbReference type="PRINTS" id="PR00411">
    <property type="entry name" value="PNDRDTASEI"/>
</dbReference>
<evidence type="ECO:0000256" key="6">
    <source>
        <dbReference type="ARBA" id="ARBA00023027"/>
    </source>
</evidence>
<evidence type="ECO:0000256" key="8">
    <source>
        <dbReference type="SAM" id="Phobius"/>
    </source>
</evidence>
<evidence type="ECO:0000256" key="5">
    <source>
        <dbReference type="ARBA" id="ARBA00023002"/>
    </source>
</evidence>
<dbReference type="PRINTS" id="PR00368">
    <property type="entry name" value="FADPNR"/>
</dbReference>
<keyword evidence="8" id="KW-0472">Membrane</keyword>
<dbReference type="EC" id="1.6.5.9" evidence="2"/>
<dbReference type="SUPFAM" id="SSF51905">
    <property type="entry name" value="FAD/NAD(P)-binding domain"/>
    <property type="match status" value="1"/>
</dbReference>
<gene>
    <name evidence="10" type="ORF">GR212_16380</name>
</gene>
<keyword evidence="8" id="KW-0812">Transmembrane</keyword>
<evidence type="ECO:0000256" key="3">
    <source>
        <dbReference type="ARBA" id="ARBA00022630"/>
    </source>
</evidence>
<evidence type="ECO:0000256" key="1">
    <source>
        <dbReference type="ARBA" id="ARBA00005272"/>
    </source>
</evidence>
<reference evidence="10 11" key="1">
    <citation type="submission" date="2019-12" db="EMBL/GenBank/DDBJ databases">
        <title>Rhizobium genotypes associated with high levels of biological nitrogen fixation by grain legumes in a temperate-maritime cropping system.</title>
        <authorList>
            <person name="Maluk M."/>
            <person name="Francesc Ferrando Molina F."/>
            <person name="Lopez Del Egido L."/>
            <person name="Lafos M."/>
            <person name="Langarica-Fuentes A."/>
            <person name="Gebre Yohannes G."/>
            <person name="Young M.W."/>
            <person name="Martin P."/>
            <person name="Gantlett R."/>
            <person name="Kenicer G."/>
            <person name="Hawes C."/>
            <person name="Begg G.S."/>
            <person name="Quilliam R.S."/>
            <person name="Squire G.R."/>
            <person name="Poole P.S."/>
            <person name="Young P.W."/>
            <person name="Iannetta P.M."/>
            <person name="James E.K."/>
        </authorList>
    </citation>
    <scope>NUCLEOTIDE SEQUENCE [LARGE SCALE GENOMIC DNA]</scope>
    <source>
        <strain evidence="10 11">JHI1118</strain>
    </source>
</reference>